<proteinExistence type="predicted"/>
<dbReference type="InterPro" id="IPR002645">
    <property type="entry name" value="STAS_dom"/>
</dbReference>
<evidence type="ECO:0000259" key="1">
    <source>
        <dbReference type="PROSITE" id="PS50801"/>
    </source>
</evidence>
<dbReference type="EMBL" id="SWLG01000035">
    <property type="protein sequence ID" value="TLS34954.1"/>
    <property type="molecule type" value="Genomic_DNA"/>
</dbReference>
<comment type="caution">
    <text evidence="2">The sequence shown here is derived from an EMBL/GenBank/DDBJ whole genome shotgun (WGS) entry which is preliminary data.</text>
</comment>
<sequence length="248" mass="28413">MPEIDNLPYPYFKIDEQFKILSLSKQSKELFGPASNWMELVDGDSRNKAEQKLKQRPRVETELVLRTNHSPISLFNVSVRWMDGQGHMLCIEQDSRIEDLMLLVEKHRNRIAETDFELFEKKEQIEQALTKIKELSSPLISLTPDTGLLSLFGTVDKELIEVNQNRLITRCYDVSYDRILIDFNGVGEFAEDGVDAFQSLIKEFGIMGAQCFITGLKPQHAFHLNNEGQELDVTYSGSLSEAIKQLIK</sequence>
<feature type="domain" description="STAS" evidence="1">
    <location>
        <begin position="136"/>
        <end position="246"/>
    </location>
</feature>
<dbReference type="InterPro" id="IPR036513">
    <property type="entry name" value="STAS_dom_sf"/>
</dbReference>
<reference evidence="2 3" key="1">
    <citation type="submission" date="2019-04" db="EMBL/GenBank/DDBJ databases">
        <title>Bacillus caeni sp. nov., a bacterium isolated from mangrove sediment.</title>
        <authorList>
            <person name="Huang H."/>
            <person name="Mo K."/>
            <person name="Hu Y."/>
        </authorList>
    </citation>
    <scope>NUCLEOTIDE SEQUENCE [LARGE SCALE GENOMIC DNA]</scope>
    <source>
        <strain evidence="2 3">HB172195</strain>
    </source>
</reference>
<dbReference type="PANTHER" id="PTHR33745:SF8">
    <property type="entry name" value="BLUE-LIGHT PHOTORECEPTOR"/>
    <property type="match status" value="1"/>
</dbReference>
<dbReference type="Pfam" id="PF01740">
    <property type="entry name" value="STAS"/>
    <property type="match status" value="1"/>
</dbReference>
<organism evidence="2 3">
    <name type="scientific">Exobacillus caeni</name>
    <dbReference type="NCBI Taxonomy" id="2574798"/>
    <lineage>
        <taxon>Bacteria</taxon>
        <taxon>Bacillati</taxon>
        <taxon>Bacillota</taxon>
        <taxon>Bacilli</taxon>
        <taxon>Bacillales</taxon>
        <taxon>Guptibacillaceae</taxon>
        <taxon>Exobacillus</taxon>
    </lineage>
</organism>
<protein>
    <submittedName>
        <fullName evidence="2">STAS domain-containing protein</fullName>
    </submittedName>
</protein>
<dbReference type="Proteomes" id="UP000308230">
    <property type="component" value="Unassembled WGS sequence"/>
</dbReference>
<evidence type="ECO:0000313" key="3">
    <source>
        <dbReference type="Proteomes" id="UP000308230"/>
    </source>
</evidence>
<dbReference type="PROSITE" id="PS50801">
    <property type="entry name" value="STAS"/>
    <property type="match status" value="1"/>
</dbReference>
<name>A0A5R9F3E9_9BACL</name>
<keyword evidence="3" id="KW-1185">Reference proteome</keyword>
<dbReference type="InterPro" id="IPR051932">
    <property type="entry name" value="Bact_StressResp_Reg"/>
</dbReference>
<gene>
    <name evidence="2" type="ORF">FCL54_23100</name>
</gene>
<dbReference type="Gene3D" id="3.30.750.24">
    <property type="entry name" value="STAS domain"/>
    <property type="match status" value="1"/>
</dbReference>
<dbReference type="OrthoDB" id="2624594at2"/>
<dbReference type="SUPFAM" id="SSF52091">
    <property type="entry name" value="SpoIIaa-like"/>
    <property type="match status" value="1"/>
</dbReference>
<accession>A0A5R9F3E9</accession>
<dbReference type="PANTHER" id="PTHR33745">
    <property type="entry name" value="RSBT ANTAGONIST PROTEIN RSBS-RELATED"/>
    <property type="match status" value="1"/>
</dbReference>
<evidence type="ECO:0000313" key="2">
    <source>
        <dbReference type="EMBL" id="TLS34954.1"/>
    </source>
</evidence>
<dbReference type="AlphaFoldDB" id="A0A5R9F3E9"/>
<dbReference type="CDD" id="cd07041">
    <property type="entry name" value="STAS_RsbR_RsbS_like"/>
    <property type="match status" value="1"/>
</dbReference>
<dbReference type="RefSeq" id="WP_138129660.1">
    <property type="nucleotide sequence ID" value="NZ_SWLG01000035.1"/>
</dbReference>